<evidence type="ECO:0000313" key="3">
    <source>
        <dbReference type="EMBL" id="CAA2630972.1"/>
    </source>
</evidence>
<keyword evidence="2" id="KW-0732">Signal</keyword>
<accession>A0A7I8LD91</accession>
<protein>
    <submittedName>
        <fullName evidence="4">Uncharacterized protein</fullName>
    </submittedName>
</protein>
<evidence type="ECO:0000313" key="5">
    <source>
        <dbReference type="Proteomes" id="UP000663760"/>
    </source>
</evidence>
<evidence type="ECO:0000313" key="4">
    <source>
        <dbReference type="EMBL" id="CAA7407268.1"/>
    </source>
</evidence>
<dbReference type="OrthoDB" id="759753at2759"/>
<organism evidence="4 5">
    <name type="scientific">Spirodela intermedia</name>
    <name type="common">Intermediate duckweed</name>
    <dbReference type="NCBI Taxonomy" id="51605"/>
    <lineage>
        <taxon>Eukaryota</taxon>
        <taxon>Viridiplantae</taxon>
        <taxon>Streptophyta</taxon>
        <taxon>Embryophyta</taxon>
        <taxon>Tracheophyta</taxon>
        <taxon>Spermatophyta</taxon>
        <taxon>Magnoliopsida</taxon>
        <taxon>Liliopsida</taxon>
        <taxon>Araceae</taxon>
        <taxon>Lemnoideae</taxon>
        <taxon>Spirodela</taxon>
    </lineage>
</organism>
<dbReference type="Proteomes" id="UP000663760">
    <property type="component" value="Chromosome 13"/>
</dbReference>
<proteinExistence type="predicted"/>
<feature type="compositionally biased region" description="Basic and acidic residues" evidence="1">
    <location>
        <begin position="34"/>
        <end position="55"/>
    </location>
</feature>
<gene>
    <name evidence="3" type="ORF">SI7747_13016618</name>
    <name evidence="4" type="ORF">SI8410_13017946</name>
</gene>
<feature type="signal peptide" evidence="2">
    <location>
        <begin position="1"/>
        <end position="26"/>
    </location>
</feature>
<keyword evidence="5" id="KW-1185">Reference proteome</keyword>
<evidence type="ECO:0000256" key="1">
    <source>
        <dbReference type="SAM" id="MobiDB-lite"/>
    </source>
</evidence>
<name>A0A7I8LD91_SPIIN</name>
<reference evidence="4" key="1">
    <citation type="submission" date="2020-02" db="EMBL/GenBank/DDBJ databases">
        <authorList>
            <person name="Scholz U."/>
            <person name="Mascher M."/>
            <person name="Fiebig A."/>
        </authorList>
    </citation>
    <scope>NUCLEOTIDE SEQUENCE</scope>
</reference>
<sequence length="87" mass="9613">MKTTAPVALLLLTLLLAAGAAKGTLAVESPRSSILDEERESPAGRDEPWEPEKKRMMAVPEGRGAHEDLPVFNEDYYGPRNHNPKHH</sequence>
<feature type="region of interest" description="Disordered" evidence="1">
    <location>
        <begin position="26"/>
        <end position="87"/>
    </location>
</feature>
<evidence type="ECO:0000256" key="2">
    <source>
        <dbReference type="SAM" id="SignalP"/>
    </source>
</evidence>
<dbReference type="EMBL" id="LR743600">
    <property type="protein sequence ID" value="CAA2630972.1"/>
    <property type="molecule type" value="Genomic_DNA"/>
</dbReference>
<dbReference type="EMBL" id="LR746276">
    <property type="protein sequence ID" value="CAA7407268.1"/>
    <property type="molecule type" value="Genomic_DNA"/>
</dbReference>
<feature type="chain" id="PRO_5045020069" evidence="2">
    <location>
        <begin position="27"/>
        <end position="87"/>
    </location>
</feature>
<dbReference type="AlphaFoldDB" id="A0A7I8LD91"/>